<sequence length="247" mass="27143">MAGRCSTPWSPSSPRRVASGRVSWRGSGQGVSVLRVSGFTLVEVLIALAITAFVAAVAYTGLSTVINGVESTRGVAERTWEVNRALQILQRDLRQFVDRPVRDEFGDQEPALMGGPAARFLLSFTRTGWHNPTDQPRSTLQRVNYVWQEDSLWRESYAVLDRAGSTEPQRVRLLEGVTGVQITFLASIAALQPGARGTEVDTRNWPDNWVVDTSQPNATLAPPAALELTLELDDLGDLRMLYALPPL</sequence>
<evidence type="ECO:0000256" key="1">
    <source>
        <dbReference type="ARBA" id="ARBA00004377"/>
    </source>
</evidence>
<reference evidence="12 13" key="1">
    <citation type="journal article" date="2018" name="Nat. Biotechnol.">
        <title>A standardized bacterial taxonomy based on genome phylogeny substantially revises the tree of life.</title>
        <authorList>
            <person name="Parks D.H."/>
            <person name="Chuvochina M."/>
            <person name="Waite D.W."/>
            <person name="Rinke C."/>
            <person name="Skarshewski A."/>
            <person name="Chaumeil P.A."/>
            <person name="Hugenholtz P."/>
        </authorList>
    </citation>
    <scope>NUCLEOTIDE SEQUENCE [LARGE SCALE GENOMIC DNA]</scope>
    <source>
        <strain evidence="12">UBA9158</strain>
    </source>
</reference>
<dbReference type="InterPro" id="IPR012902">
    <property type="entry name" value="N_methyl_site"/>
</dbReference>
<dbReference type="GO" id="GO:0015627">
    <property type="term" value="C:type II protein secretion system complex"/>
    <property type="evidence" value="ECO:0007669"/>
    <property type="project" value="InterPro"/>
</dbReference>
<evidence type="ECO:0000256" key="8">
    <source>
        <dbReference type="ARBA" id="ARBA00022989"/>
    </source>
</evidence>
<gene>
    <name evidence="12" type="primary">gspJ</name>
    <name evidence="12" type="ORF">DCP75_18510</name>
</gene>
<evidence type="ECO:0000256" key="9">
    <source>
        <dbReference type="ARBA" id="ARBA00023136"/>
    </source>
</evidence>
<dbReference type="InterPro" id="IPR010055">
    <property type="entry name" value="T2SS_protein-GspJ"/>
</dbReference>
<keyword evidence="7 11" id="KW-0812">Transmembrane</keyword>
<dbReference type="Pfam" id="PF11612">
    <property type="entry name" value="T2SSJ"/>
    <property type="match status" value="1"/>
</dbReference>
<keyword evidence="4" id="KW-1003">Cell membrane</keyword>
<protein>
    <recommendedName>
        <fullName evidence="3">Type II secretion system protein J</fullName>
    </recommendedName>
</protein>
<feature type="transmembrane region" description="Helical" evidence="11">
    <location>
        <begin position="44"/>
        <end position="69"/>
    </location>
</feature>
<keyword evidence="5" id="KW-0488">Methylation</keyword>
<dbReference type="GO" id="GO:0005886">
    <property type="term" value="C:plasma membrane"/>
    <property type="evidence" value="ECO:0007669"/>
    <property type="project" value="UniProtKB-SubCell"/>
</dbReference>
<dbReference type="Pfam" id="PF07963">
    <property type="entry name" value="N_methyl"/>
    <property type="match status" value="1"/>
</dbReference>
<evidence type="ECO:0000256" key="4">
    <source>
        <dbReference type="ARBA" id="ARBA00022475"/>
    </source>
</evidence>
<comment type="similarity">
    <text evidence="2">Belongs to the GSP J family.</text>
</comment>
<keyword evidence="6" id="KW-0997">Cell inner membrane</keyword>
<evidence type="ECO:0000256" key="5">
    <source>
        <dbReference type="ARBA" id="ARBA00022481"/>
    </source>
</evidence>
<organism evidence="12 13">
    <name type="scientific">Haliea salexigens</name>
    <dbReference type="NCBI Taxonomy" id="287487"/>
    <lineage>
        <taxon>Bacteria</taxon>
        <taxon>Pseudomonadati</taxon>
        <taxon>Pseudomonadota</taxon>
        <taxon>Gammaproteobacteria</taxon>
        <taxon>Cellvibrionales</taxon>
        <taxon>Halieaceae</taxon>
        <taxon>Haliea</taxon>
    </lineage>
</organism>
<evidence type="ECO:0000256" key="11">
    <source>
        <dbReference type="SAM" id="Phobius"/>
    </source>
</evidence>
<dbReference type="InterPro" id="IPR045584">
    <property type="entry name" value="Pilin-like"/>
</dbReference>
<comment type="subcellular location">
    <subcellularLocation>
        <location evidence="1">Cell inner membrane</location>
        <topology evidence="1">Single-pass membrane protein</topology>
    </subcellularLocation>
</comment>
<evidence type="ECO:0000256" key="7">
    <source>
        <dbReference type="ARBA" id="ARBA00022692"/>
    </source>
</evidence>
<keyword evidence="8 11" id="KW-1133">Transmembrane helix</keyword>
<dbReference type="Gene3D" id="3.10.610.10">
    <property type="entry name" value="GSPII I/J protein-like"/>
    <property type="match status" value="1"/>
</dbReference>
<dbReference type="PANTHER" id="PTHR39583:SF2">
    <property type="entry name" value="TYPE II SECRETION SYSTEM PROTEIN J"/>
    <property type="match status" value="1"/>
</dbReference>
<proteinExistence type="inferred from homology"/>
<dbReference type="EMBL" id="DMND01000247">
    <property type="protein sequence ID" value="HAN29677.1"/>
    <property type="molecule type" value="Genomic_DNA"/>
</dbReference>
<dbReference type="STRING" id="1121937.GCA_000423125_01070"/>
<evidence type="ECO:0000256" key="6">
    <source>
        <dbReference type="ARBA" id="ARBA00022519"/>
    </source>
</evidence>
<dbReference type="SUPFAM" id="SSF54523">
    <property type="entry name" value="Pili subunits"/>
    <property type="match status" value="1"/>
</dbReference>
<dbReference type="PANTHER" id="PTHR39583">
    <property type="entry name" value="TYPE II SECRETION SYSTEM PROTEIN J-RELATED"/>
    <property type="match status" value="1"/>
</dbReference>
<dbReference type="NCBIfam" id="TIGR02532">
    <property type="entry name" value="IV_pilin_GFxxxE"/>
    <property type="match status" value="1"/>
</dbReference>
<dbReference type="AlphaFoldDB" id="A0A3C1KSP8"/>
<evidence type="ECO:0000313" key="12">
    <source>
        <dbReference type="EMBL" id="HAN29677.1"/>
    </source>
</evidence>
<evidence type="ECO:0000256" key="10">
    <source>
        <dbReference type="SAM" id="MobiDB-lite"/>
    </source>
</evidence>
<evidence type="ECO:0000256" key="2">
    <source>
        <dbReference type="ARBA" id="ARBA00011084"/>
    </source>
</evidence>
<dbReference type="InterPro" id="IPR051621">
    <property type="entry name" value="T2SS_protein_J"/>
</dbReference>
<name>A0A3C1KSP8_9GAMM</name>
<dbReference type="Proteomes" id="UP000259273">
    <property type="component" value="Unassembled WGS sequence"/>
</dbReference>
<comment type="caution">
    <text evidence="12">The sequence shown here is derived from an EMBL/GenBank/DDBJ whole genome shotgun (WGS) entry which is preliminary data.</text>
</comment>
<evidence type="ECO:0000256" key="3">
    <source>
        <dbReference type="ARBA" id="ARBA00021539"/>
    </source>
</evidence>
<dbReference type="PROSITE" id="PS00409">
    <property type="entry name" value="PROKAR_NTER_METHYL"/>
    <property type="match status" value="1"/>
</dbReference>
<feature type="region of interest" description="Disordered" evidence="10">
    <location>
        <begin position="1"/>
        <end position="21"/>
    </location>
</feature>
<accession>A0A3C1KSP8</accession>
<dbReference type="GO" id="GO:0015628">
    <property type="term" value="P:protein secretion by the type II secretion system"/>
    <property type="evidence" value="ECO:0007669"/>
    <property type="project" value="InterPro"/>
</dbReference>
<keyword evidence="9 11" id="KW-0472">Membrane</keyword>
<dbReference type="NCBIfam" id="TIGR01711">
    <property type="entry name" value="gspJ"/>
    <property type="match status" value="1"/>
</dbReference>
<evidence type="ECO:0000313" key="13">
    <source>
        <dbReference type="Proteomes" id="UP000259273"/>
    </source>
</evidence>